<gene>
    <name evidence="1" type="ORF">ECB94_18885</name>
</gene>
<protein>
    <submittedName>
        <fullName evidence="1">Uncharacterized protein</fullName>
    </submittedName>
</protein>
<organism evidence="1 2">
    <name type="scientific">Vibrio mediterranei</name>
    <dbReference type="NCBI Taxonomy" id="689"/>
    <lineage>
        <taxon>Bacteria</taxon>
        <taxon>Pseudomonadati</taxon>
        <taxon>Pseudomonadota</taxon>
        <taxon>Gammaproteobacteria</taxon>
        <taxon>Vibrionales</taxon>
        <taxon>Vibrionaceae</taxon>
        <taxon>Vibrio</taxon>
    </lineage>
</organism>
<dbReference type="RefSeq" id="WP_124941391.1">
    <property type="nucleotide sequence ID" value="NZ_CP033578.1"/>
</dbReference>
<reference evidence="1 2" key="1">
    <citation type="submission" date="2018-11" db="EMBL/GenBank/DDBJ databases">
        <title>Complete Genome Sequence of Vbrio mediterranei 117-T6: a Potential Pathogen Bacteria Isolated from the Conchocelis of Pyropia.</title>
        <authorList>
            <person name="Liu Q."/>
        </authorList>
    </citation>
    <scope>NUCLEOTIDE SEQUENCE [LARGE SCALE GENOMIC DNA]</scope>
    <source>
        <strain evidence="1 2">117-T6</strain>
    </source>
</reference>
<dbReference type="GeneID" id="64089272"/>
<dbReference type="Proteomes" id="UP000279760">
    <property type="component" value="Chromosome 2"/>
</dbReference>
<accession>A0A3G4VF24</accession>
<evidence type="ECO:0000313" key="1">
    <source>
        <dbReference type="EMBL" id="AYV23364.1"/>
    </source>
</evidence>
<dbReference type="Gene3D" id="3.30.1330.60">
    <property type="entry name" value="OmpA-like domain"/>
    <property type="match status" value="1"/>
</dbReference>
<name>A0A3G4VF24_9VIBR</name>
<dbReference type="SUPFAM" id="SSF103088">
    <property type="entry name" value="OmpA-like"/>
    <property type="match status" value="1"/>
</dbReference>
<dbReference type="InterPro" id="IPR036737">
    <property type="entry name" value="OmpA-like_sf"/>
</dbReference>
<sequence length="299" mass="33624">MKFKLLTFSICLTLSAGAWTAPDTVSPINDENDYLGFAAGYQPTNDYFSPNIIYGVNITPDLVVESRLGYNNTQLDNKHLLARISLFGRSQLDSGTALLYGPFIQYEDETHPFRTGFSSVIKHHLDSDVALFGGVSAVIKKESDVKVLPEFILGITWAIPGPEPTRARPLDPRPAVIQQTSEKVAVQSTLPPERAIVEATHVFKVNSSYISNEKVLKESIQYLHQHPDMSIRIVNKHSIGGTAAYNKWLGQRRVERLRVFYTENGIDKQRMDIKSSFKDQDKLGQPLVQFSYFETTKDN</sequence>
<dbReference type="EMBL" id="CP033578">
    <property type="protein sequence ID" value="AYV23364.1"/>
    <property type="molecule type" value="Genomic_DNA"/>
</dbReference>
<proteinExistence type="predicted"/>
<evidence type="ECO:0000313" key="2">
    <source>
        <dbReference type="Proteomes" id="UP000279760"/>
    </source>
</evidence>
<dbReference type="AlphaFoldDB" id="A0A3G4VF24"/>